<dbReference type="InterPro" id="IPR036250">
    <property type="entry name" value="AcylCo_DH-like_C"/>
</dbReference>
<organism evidence="7 8">
    <name type="scientific">Brevundimonas vitisensis</name>
    <dbReference type="NCBI Taxonomy" id="2800818"/>
    <lineage>
        <taxon>Bacteria</taxon>
        <taxon>Pseudomonadati</taxon>
        <taxon>Pseudomonadota</taxon>
        <taxon>Alphaproteobacteria</taxon>
        <taxon>Caulobacterales</taxon>
        <taxon>Caulobacteraceae</taxon>
        <taxon>Brevundimonas</taxon>
    </lineage>
</organism>
<comment type="similarity">
    <text evidence="2">Belongs to the acyl-CoA dehydrogenase family.</text>
</comment>
<evidence type="ECO:0000313" key="8">
    <source>
        <dbReference type="Proteomes" id="UP000595448"/>
    </source>
</evidence>
<dbReference type="InterPro" id="IPR037069">
    <property type="entry name" value="AcylCoA_DH/ox_N_sf"/>
</dbReference>
<dbReference type="Gene3D" id="1.20.140.10">
    <property type="entry name" value="Butyryl-CoA Dehydrogenase, subunit A, domain 3"/>
    <property type="match status" value="1"/>
</dbReference>
<dbReference type="SUPFAM" id="SSF47203">
    <property type="entry name" value="Acyl-CoA dehydrogenase C-terminal domain-like"/>
    <property type="match status" value="1"/>
</dbReference>
<comment type="cofactor">
    <cofactor evidence="1">
        <name>FAD</name>
        <dbReference type="ChEBI" id="CHEBI:57692"/>
    </cofactor>
</comment>
<dbReference type="PANTHER" id="PTHR43884">
    <property type="entry name" value="ACYL-COA DEHYDROGENASE"/>
    <property type="match status" value="1"/>
</dbReference>
<evidence type="ECO:0000313" key="7">
    <source>
        <dbReference type="EMBL" id="QQQ17905.1"/>
    </source>
</evidence>
<evidence type="ECO:0000259" key="6">
    <source>
        <dbReference type="Pfam" id="PF00441"/>
    </source>
</evidence>
<dbReference type="EMBL" id="CP067977">
    <property type="protein sequence ID" value="QQQ17905.1"/>
    <property type="molecule type" value="Genomic_DNA"/>
</dbReference>
<dbReference type="RefSeq" id="WP_201102280.1">
    <property type="nucleotide sequence ID" value="NZ_CP067977.1"/>
</dbReference>
<feature type="domain" description="Acyl-CoA dehydrogenase/oxidase C-terminal" evidence="6">
    <location>
        <begin position="173"/>
        <end position="286"/>
    </location>
</feature>
<evidence type="ECO:0000256" key="3">
    <source>
        <dbReference type="ARBA" id="ARBA00022630"/>
    </source>
</evidence>
<keyword evidence="5" id="KW-0560">Oxidoreductase</keyword>
<evidence type="ECO:0000256" key="5">
    <source>
        <dbReference type="ARBA" id="ARBA00023002"/>
    </source>
</evidence>
<name>A0ABX7BKG5_9CAUL</name>
<dbReference type="InterPro" id="IPR009100">
    <property type="entry name" value="AcylCoA_DH/oxidase_NM_dom_sf"/>
</dbReference>
<dbReference type="Proteomes" id="UP000595448">
    <property type="component" value="Chromosome"/>
</dbReference>
<evidence type="ECO:0000256" key="2">
    <source>
        <dbReference type="ARBA" id="ARBA00009347"/>
    </source>
</evidence>
<dbReference type="PANTHER" id="PTHR43884:SF20">
    <property type="entry name" value="ACYL-COA DEHYDROGENASE FADE28"/>
    <property type="match status" value="1"/>
</dbReference>
<reference evidence="7 8" key="1">
    <citation type="submission" date="2021-01" db="EMBL/GenBank/DDBJ databases">
        <title>Brevundimonas vitis sp. nov., an bacterium isolated from grape (Vitis vinifera).</title>
        <authorList>
            <person name="Jiang L."/>
            <person name="Lee J."/>
        </authorList>
    </citation>
    <scope>NUCLEOTIDE SEQUENCE [LARGE SCALE GENOMIC DNA]</scope>
    <source>
        <strain evidence="7 8">GRTSA-9</strain>
    </source>
</reference>
<dbReference type="Gene3D" id="1.10.540.10">
    <property type="entry name" value="Acyl-CoA dehydrogenase/oxidase, N-terminal domain"/>
    <property type="match status" value="1"/>
</dbReference>
<keyword evidence="4" id="KW-0274">FAD</keyword>
<gene>
    <name evidence="7" type="ORF">JIP62_11275</name>
</gene>
<keyword evidence="3" id="KW-0285">Flavoprotein</keyword>
<protein>
    <recommendedName>
        <fullName evidence="6">Acyl-CoA dehydrogenase/oxidase C-terminal domain-containing protein</fullName>
    </recommendedName>
</protein>
<dbReference type="Pfam" id="PF00441">
    <property type="entry name" value="Acyl-CoA_dh_1"/>
    <property type="match status" value="1"/>
</dbReference>
<evidence type="ECO:0000256" key="4">
    <source>
        <dbReference type="ARBA" id="ARBA00022827"/>
    </source>
</evidence>
<accession>A0ABX7BKG5</accession>
<dbReference type="InterPro" id="IPR009075">
    <property type="entry name" value="AcylCo_DH/oxidase_C"/>
</dbReference>
<dbReference type="SUPFAM" id="SSF56645">
    <property type="entry name" value="Acyl-CoA dehydrogenase NM domain-like"/>
    <property type="match status" value="1"/>
</dbReference>
<evidence type="ECO:0000256" key="1">
    <source>
        <dbReference type="ARBA" id="ARBA00001974"/>
    </source>
</evidence>
<keyword evidence="8" id="KW-1185">Reference proteome</keyword>
<proteinExistence type="inferred from homology"/>
<sequence length="326" mass="33383">MLVETADRLFTDISAAPDAVFADVWSGLADTGFAALLLSEDEGGFGGDWGDLFAVVRLAGFHALAAPVGEAALAAWALAKAGLDPVEGLATIAPVVEGTIEAGRFTGSLRGVPWGGEAQVVVAMLEGCLLRLSVADAVVTPGSSPAGEPRDRLTFASAPIQAAGCGIDLLACGAFLRSAQIAGALDAALAASIAYANDRVQFGKPIAKFQTVQQNLAIFAVEAAAVNTAGQAAARAADAGDASLEFAAAKLRANAAAGQGAALAHQVHGAIGFTLEYPLHRLTRRLTGWRSEFGGDRFWATRLGRQVAALGPQGLWHELARRTDAA</sequence>